<evidence type="ECO:0000256" key="7">
    <source>
        <dbReference type="SAM" id="Phobius"/>
    </source>
</evidence>
<evidence type="ECO:0000256" key="6">
    <source>
        <dbReference type="ARBA" id="ARBA00023136"/>
    </source>
</evidence>
<keyword evidence="3" id="KW-1003">Cell membrane</keyword>
<dbReference type="InterPro" id="IPR011701">
    <property type="entry name" value="MFS"/>
</dbReference>
<feature type="transmembrane region" description="Helical" evidence="7">
    <location>
        <begin position="322"/>
        <end position="344"/>
    </location>
</feature>
<feature type="transmembrane region" description="Helical" evidence="7">
    <location>
        <begin position="85"/>
        <end position="111"/>
    </location>
</feature>
<evidence type="ECO:0000256" key="1">
    <source>
        <dbReference type="ARBA" id="ARBA00004651"/>
    </source>
</evidence>
<evidence type="ECO:0000313" key="10">
    <source>
        <dbReference type="Proteomes" id="UP001377337"/>
    </source>
</evidence>
<dbReference type="PROSITE" id="PS50850">
    <property type="entry name" value="MFS"/>
    <property type="match status" value="1"/>
</dbReference>
<dbReference type="InterPro" id="IPR020846">
    <property type="entry name" value="MFS_dom"/>
</dbReference>
<dbReference type="PANTHER" id="PTHR23517">
    <property type="entry name" value="RESISTANCE PROTEIN MDTM, PUTATIVE-RELATED-RELATED"/>
    <property type="match status" value="1"/>
</dbReference>
<feature type="transmembrane region" description="Helical" evidence="7">
    <location>
        <begin position="356"/>
        <end position="377"/>
    </location>
</feature>
<evidence type="ECO:0000256" key="5">
    <source>
        <dbReference type="ARBA" id="ARBA00022989"/>
    </source>
</evidence>
<feature type="transmembrane region" description="Helical" evidence="7">
    <location>
        <begin position="204"/>
        <end position="226"/>
    </location>
</feature>
<proteinExistence type="predicted"/>
<feature type="transmembrane region" description="Helical" evidence="7">
    <location>
        <begin position="44"/>
        <end position="65"/>
    </location>
</feature>
<dbReference type="RefSeq" id="WP_035405463.1">
    <property type="nucleotide sequence ID" value="NZ_CP147407.1"/>
</dbReference>
<keyword evidence="4 7" id="KW-0812">Transmembrane</keyword>
<dbReference type="Proteomes" id="UP001377337">
    <property type="component" value="Chromosome"/>
</dbReference>
<feature type="domain" description="Major facilitator superfamily (MFS) profile" evidence="8">
    <location>
        <begin position="6"/>
        <end position="381"/>
    </location>
</feature>
<dbReference type="Gene3D" id="1.20.1250.20">
    <property type="entry name" value="MFS general substrate transporter like domains"/>
    <property type="match status" value="1"/>
</dbReference>
<sequence length="393" mass="42713">MKLNGPVQTLLAATFFMNLGTFAVFTFLAIYLSDQLSFPAIQVGTVLSVLMITSRVLPLFCGFLSDRIGYAVSMVMGMWIRTGGFFYFAIADSFVGTLIAAALTGLGTALYEPAVGAVFSRQEESIRKKGFTYYNQALNAGAILGPLAGGSLMQGNPDWPFLFGGSLYFLIGLMLFLNRHSFKVQTDSAVAKGFLKVFKDRPFLAFNGTMLFFWFMYSQLTILFPLIMFDVTQSKADVSYVVTVNAICGLLLMFLIRSLFEKHAPIVLIQRGMLIMASGLFLCWAVGDKWWILLCVMIFTIGETLVLPASDIKVAEYANNGLTGAYFGLSKISFGIGASAGSFAGPVLMGLQGWDGIPWLVVSAAGVMGSMLTFVLIRGEDGMKKLDGPSIHS</sequence>
<evidence type="ECO:0000256" key="3">
    <source>
        <dbReference type="ARBA" id="ARBA00022475"/>
    </source>
</evidence>
<gene>
    <name evidence="9" type="ORF">WCV65_05175</name>
</gene>
<dbReference type="PANTHER" id="PTHR23517:SF2">
    <property type="entry name" value="MULTIDRUG RESISTANCE PROTEIN MDTH"/>
    <property type="match status" value="1"/>
</dbReference>
<feature type="transmembrane region" description="Helical" evidence="7">
    <location>
        <begin position="291"/>
        <end position="310"/>
    </location>
</feature>
<dbReference type="InterPro" id="IPR050171">
    <property type="entry name" value="MFS_Transporters"/>
</dbReference>
<reference evidence="9 10" key="1">
    <citation type="submission" date="2024-02" db="EMBL/GenBank/DDBJ databases">
        <title>Seven novel Bacillus-like species.</title>
        <authorList>
            <person name="Liu G."/>
        </authorList>
    </citation>
    <scope>NUCLEOTIDE SEQUENCE [LARGE SCALE GENOMIC DNA]</scope>
    <source>
        <strain evidence="9 10">FJAT-52054</strain>
    </source>
</reference>
<feature type="transmembrane region" description="Helical" evidence="7">
    <location>
        <begin position="268"/>
        <end position="285"/>
    </location>
</feature>
<accession>A0ABZ2NJ80</accession>
<organism evidence="9 10">
    <name type="scientific">Metabacillus sediminis</name>
    <dbReference type="NCBI Taxonomy" id="3117746"/>
    <lineage>
        <taxon>Bacteria</taxon>
        <taxon>Bacillati</taxon>
        <taxon>Bacillota</taxon>
        <taxon>Bacilli</taxon>
        <taxon>Bacillales</taxon>
        <taxon>Bacillaceae</taxon>
        <taxon>Metabacillus</taxon>
    </lineage>
</organism>
<protein>
    <submittedName>
        <fullName evidence="9">MFS transporter</fullName>
    </submittedName>
</protein>
<dbReference type="SUPFAM" id="SSF103473">
    <property type="entry name" value="MFS general substrate transporter"/>
    <property type="match status" value="1"/>
</dbReference>
<keyword evidence="6 7" id="KW-0472">Membrane</keyword>
<evidence type="ECO:0000313" key="9">
    <source>
        <dbReference type="EMBL" id="WXB97871.1"/>
    </source>
</evidence>
<keyword evidence="5 7" id="KW-1133">Transmembrane helix</keyword>
<name>A0ABZ2NJ80_9BACI</name>
<feature type="transmembrane region" description="Helical" evidence="7">
    <location>
        <begin position="12"/>
        <end position="32"/>
    </location>
</feature>
<dbReference type="Pfam" id="PF07690">
    <property type="entry name" value="MFS_1"/>
    <property type="match status" value="1"/>
</dbReference>
<keyword evidence="10" id="KW-1185">Reference proteome</keyword>
<evidence type="ECO:0000256" key="2">
    <source>
        <dbReference type="ARBA" id="ARBA00022448"/>
    </source>
</evidence>
<keyword evidence="2" id="KW-0813">Transport</keyword>
<feature type="transmembrane region" description="Helical" evidence="7">
    <location>
        <begin position="159"/>
        <end position="177"/>
    </location>
</feature>
<comment type="subcellular location">
    <subcellularLocation>
        <location evidence="1">Cell membrane</location>
        <topology evidence="1">Multi-pass membrane protein</topology>
    </subcellularLocation>
</comment>
<evidence type="ECO:0000256" key="4">
    <source>
        <dbReference type="ARBA" id="ARBA00022692"/>
    </source>
</evidence>
<feature type="transmembrane region" description="Helical" evidence="7">
    <location>
        <begin position="238"/>
        <end position="256"/>
    </location>
</feature>
<dbReference type="InterPro" id="IPR036259">
    <property type="entry name" value="MFS_trans_sf"/>
</dbReference>
<dbReference type="EMBL" id="CP147407">
    <property type="protein sequence ID" value="WXB97871.1"/>
    <property type="molecule type" value="Genomic_DNA"/>
</dbReference>
<evidence type="ECO:0000259" key="8">
    <source>
        <dbReference type="PROSITE" id="PS50850"/>
    </source>
</evidence>